<dbReference type="InterPro" id="IPR036249">
    <property type="entry name" value="Thioredoxin-like_sf"/>
</dbReference>
<accession>A0A517ZKW2</accession>
<dbReference type="PROSITE" id="PS00195">
    <property type="entry name" value="GLUTAREDOXIN_1"/>
    <property type="match status" value="1"/>
</dbReference>
<feature type="transmembrane region" description="Helical" evidence="2">
    <location>
        <begin position="28"/>
        <end position="46"/>
    </location>
</feature>
<dbReference type="SUPFAM" id="SSF52833">
    <property type="entry name" value="Thioredoxin-like"/>
    <property type="match status" value="1"/>
</dbReference>
<protein>
    <submittedName>
        <fullName evidence="4">Glutaredoxin</fullName>
    </submittedName>
</protein>
<feature type="transmembrane region" description="Helical" evidence="2">
    <location>
        <begin position="454"/>
        <end position="475"/>
    </location>
</feature>
<feature type="region of interest" description="Disordered" evidence="1">
    <location>
        <begin position="285"/>
        <end position="364"/>
    </location>
</feature>
<dbReference type="AlphaFoldDB" id="A0A517ZKW2"/>
<dbReference type="InterPro" id="IPR002109">
    <property type="entry name" value="Glutaredoxin"/>
</dbReference>
<sequence>MNRNVQPNPEYPIQVSENAARRRRIRRYVWLIAVAATVLCAASSDLPAQPARQLRCFPLDFFYDSGVDEAAELRAALEEFATKRAGLRIYFRDLHNSKKTQEKAAKIAKYFGVAEMKLPAIYGLNNLLTDLSIKAQQQKRLERILTLTVYVRSGCPHCAAAKEFLGKYGSRYPALKIVHQDVVADSKAREELDALIRRHKPQAASLPVVHYCNELSVGFDHDTTTGRQILQKLDLWSKPCPAVKKNPPVDRNSREVSAARFPSTQSSMAASVLLAGLIFADVDPPAATPTDADAEPEELPLPAGGGDAPLPGSPSEALPIPSNGLPPIPEEDVPLPGLDDDLPLPGDDTQPPFPAADDGAPLDLSEPPLDDESVDLPLFGRVNASEIGMPAFTITIGLVDGFNPCAMWVLLFLLSLLVNLKSRSRMFAIAGVFVLISGLTYFAFMAAWLNVFMFLGYLRGVQIALGVLAIGVGSIHVKDFFAFKKGISLSIPDSAKPGIYERTRRIVTAETMWAAMAGAIVLAVLVNIVELLCTAGLPALYTNVLMMQDYPVAKNYAYIALYNLAYMFDDGVMVLIAVVTLGRHKLQEKEGRWLKLLSGALILALGVVMIVRPEWLV</sequence>
<dbReference type="Gene3D" id="3.40.30.10">
    <property type="entry name" value="Glutaredoxin"/>
    <property type="match status" value="1"/>
</dbReference>
<dbReference type="Proteomes" id="UP000319383">
    <property type="component" value="Chromosome"/>
</dbReference>
<proteinExistence type="predicted"/>
<feature type="transmembrane region" description="Helical" evidence="2">
    <location>
        <begin position="427"/>
        <end position="448"/>
    </location>
</feature>
<evidence type="ECO:0000259" key="3">
    <source>
        <dbReference type="Pfam" id="PF00462"/>
    </source>
</evidence>
<gene>
    <name evidence="4" type="ORF">Mal52_16060</name>
</gene>
<feature type="transmembrane region" description="Helical" evidence="2">
    <location>
        <begin position="401"/>
        <end position="420"/>
    </location>
</feature>
<name>A0A517ZKW2_9PLAN</name>
<feature type="transmembrane region" description="Helical" evidence="2">
    <location>
        <begin position="512"/>
        <end position="537"/>
    </location>
</feature>
<evidence type="ECO:0000256" key="1">
    <source>
        <dbReference type="SAM" id="MobiDB-lite"/>
    </source>
</evidence>
<evidence type="ECO:0000313" key="4">
    <source>
        <dbReference type="EMBL" id="QDU43134.1"/>
    </source>
</evidence>
<feature type="compositionally biased region" description="Acidic residues" evidence="1">
    <location>
        <begin position="329"/>
        <end position="342"/>
    </location>
</feature>
<keyword evidence="2" id="KW-0472">Membrane</keyword>
<evidence type="ECO:0000313" key="5">
    <source>
        <dbReference type="Proteomes" id="UP000319383"/>
    </source>
</evidence>
<dbReference type="KEGG" id="sdyn:Mal52_16060"/>
<feature type="transmembrane region" description="Helical" evidence="2">
    <location>
        <begin position="593"/>
        <end position="611"/>
    </location>
</feature>
<feature type="domain" description="Glutaredoxin" evidence="3">
    <location>
        <begin position="148"/>
        <end position="196"/>
    </location>
</feature>
<dbReference type="PROSITE" id="PS51354">
    <property type="entry name" value="GLUTAREDOXIN_2"/>
    <property type="match status" value="1"/>
</dbReference>
<keyword evidence="2" id="KW-0812">Transmembrane</keyword>
<dbReference type="EMBL" id="CP036276">
    <property type="protein sequence ID" value="QDU43134.1"/>
    <property type="molecule type" value="Genomic_DNA"/>
</dbReference>
<evidence type="ECO:0000256" key="2">
    <source>
        <dbReference type="SAM" id="Phobius"/>
    </source>
</evidence>
<feature type="transmembrane region" description="Helical" evidence="2">
    <location>
        <begin position="557"/>
        <end position="581"/>
    </location>
</feature>
<keyword evidence="2" id="KW-1133">Transmembrane helix</keyword>
<dbReference type="Pfam" id="PF00462">
    <property type="entry name" value="Glutaredoxin"/>
    <property type="match status" value="1"/>
</dbReference>
<keyword evidence="5" id="KW-1185">Reference proteome</keyword>
<dbReference type="InterPro" id="IPR011767">
    <property type="entry name" value="GLR_AS"/>
</dbReference>
<reference evidence="4 5" key="1">
    <citation type="submission" date="2019-02" db="EMBL/GenBank/DDBJ databases">
        <title>Deep-cultivation of Planctomycetes and their phenomic and genomic characterization uncovers novel biology.</title>
        <authorList>
            <person name="Wiegand S."/>
            <person name="Jogler M."/>
            <person name="Boedeker C."/>
            <person name="Pinto D."/>
            <person name="Vollmers J."/>
            <person name="Rivas-Marin E."/>
            <person name="Kohn T."/>
            <person name="Peeters S.H."/>
            <person name="Heuer A."/>
            <person name="Rast P."/>
            <person name="Oberbeckmann S."/>
            <person name="Bunk B."/>
            <person name="Jeske O."/>
            <person name="Meyerdierks A."/>
            <person name="Storesund J.E."/>
            <person name="Kallscheuer N."/>
            <person name="Luecker S."/>
            <person name="Lage O.M."/>
            <person name="Pohl T."/>
            <person name="Merkel B.J."/>
            <person name="Hornburger P."/>
            <person name="Mueller R.-W."/>
            <person name="Bruemmer F."/>
            <person name="Labrenz M."/>
            <person name="Spormann A.M."/>
            <person name="Op den Camp H."/>
            <person name="Overmann J."/>
            <person name="Amann R."/>
            <person name="Jetten M.S.M."/>
            <person name="Mascher T."/>
            <person name="Medema M.H."/>
            <person name="Devos D.P."/>
            <person name="Kaster A.-K."/>
            <person name="Ovreas L."/>
            <person name="Rohde M."/>
            <person name="Galperin M.Y."/>
            <person name="Jogler C."/>
        </authorList>
    </citation>
    <scope>NUCLEOTIDE SEQUENCE [LARGE SCALE GENOMIC DNA]</scope>
    <source>
        <strain evidence="4 5">Mal52</strain>
    </source>
</reference>
<organism evidence="4 5">
    <name type="scientific">Symmachiella dynata</name>
    <dbReference type="NCBI Taxonomy" id="2527995"/>
    <lineage>
        <taxon>Bacteria</taxon>
        <taxon>Pseudomonadati</taxon>
        <taxon>Planctomycetota</taxon>
        <taxon>Planctomycetia</taxon>
        <taxon>Planctomycetales</taxon>
        <taxon>Planctomycetaceae</taxon>
        <taxon>Symmachiella</taxon>
    </lineage>
</organism>